<protein>
    <submittedName>
        <fullName evidence="2">Uncharacterized protein</fullName>
    </submittedName>
</protein>
<feature type="compositionally biased region" description="Polar residues" evidence="1">
    <location>
        <begin position="222"/>
        <end position="237"/>
    </location>
</feature>
<evidence type="ECO:0000256" key="1">
    <source>
        <dbReference type="SAM" id="MobiDB-lite"/>
    </source>
</evidence>
<proteinExistence type="predicted"/>
<feature type="region of interest" description="Disordered" evidence="1">
    <location>
        <begin position="116"/>
        <end position="250"/>
    </location>
</feature>
<organism evidence="2 3">
    <name type="scientific">Mycena pura</name>
    <dbReference type="NCBI Taxonomy" id="153505"/>
    <lineage>
        <taxon>Eukaryota</taxon>
        <taxon>Fungi</taxon>
        <taxon>Dikarya</taxon>
        <taxon>Basidiomycota</taxon>
        <taxon>Agaricomycotina</taxon>
        <taxon>Agaricomycetes</taxon>
        <taxon>Agaricomycetidae</taxon>
        <taxon>Agaricales</taxon>
        <taxon>Marasmiineae</taxon>
        <taxon>Mycenaceae</taxon>
        <taxon>Mycena</taxon>
    </lineage>
</organism>
<feature type="compositionally biased region" description="Polar residues" evidence="1">
    <location>
        <begin position="47"/>
        <end position="68"/>
    </location>
</feature>
<feature type="compositionally biased region" description="Low complexity" evidence="1">
    <location>
        <begin position="119"/>
        <end position="141"/>
    </location>
</feature>
<comment type="caution">
    <text evidence="2">The sequence shown here is derived from an EMBL/GenBank/DDBJ whole genome shotgun (WGS) entry which is preliminary data.</text>
</comment>
<dbReference type="Proteomes" id="UP001219525">
    <property type="component" value="Unassembled WGS sequence"/>
</dbReference>
<sequence>MGRKREFSEAIGRFRREAHGAGGVGLLDDEGFDDDSVPMRRYHDNVASHTRSGSASTSQLSLNASSPAPSVFRQRAETGSAFREEVYPPPQQFVDPLVGLGAGFGSIVEDVLGPRASTAPLPLASNANAPPISSANTTSISGPPPSTTSMPPPYAEPHADGPTSSMYADPFRDLSRSTSPRDPSLYYQREGSSSSSGSSPATPQSLLGLPAGTGTAPKKSSPLVNTSASSNPSNWLTRSPKKRAHGLSEN</sequence>
<feature type="region of interest" description="Disordered" evidence="1">
    <location>
        <begin position="19"/>
        <end position="95"/>
    </location>
</feature>
<keyword evidence="3" id="KW-1185">Reference proteome</keyword>
<feature type="compositionally biased region" description="Basic residues" evidence="1">
    <location>
        <begin position="239"/>
        <end position="250"/>
    </location>
</feature>
<feature type="compositionally biased region" description="Basic and acidic residues" evidence="1">
    <location>
        <begin position="37"/>
        <end position="46"/>
    </location>
</feature>
<gene>
    <name evidence="2" type="ORF">GGX14DRAFT_438785</name>
</gene>
<dbReference type="AlphaFoldDB" id="A0AAD6VN05"/>
<name>A0AAD6VN05_9AGAR</name>
<feature type="compositionally biased region" description="Pro residues" evidence="1">
    <location>
        <begin position="142"/>
        <end position="155"/>
    </location>
</feature>
<evidence type="ECO:0000313" key="2">
    <source>
        <dbReference type="EMBL" id="KAJ7217894.1"/>
    </source>
</evidence>
<evidence type="ECO:0000313" key="3">
    <source>
        <dbReference type="Proteomes" id="UP001219525"/>
    </source>
</evidence>
<dbReference type="EMBL" id="JARJCW010000013">
    <property type="protein sequence ID" value="KAJ7217894.1"/>
    <property type="molecule type" value="Genomic_DNA"/>
</dbReference>
<accession>A0AAD6VN05</accession>
<reference evidence="2" key="1">
    <citation type="submission" date="2023-03" db="EMBL/GenBank/DDBJ databases">
        <title>Massive genome expansion in bonnet fungi (Mycena s.s.) driven by repeated elements and novel gene families across ecological guilds.</title>
        <authorList>
            <consortium name="Lawrence Berkeley National Laboratory"/>
            <person name="Harder C.B."/>
            <person name="Miyauchi S."/>
            <person name="Viragh M."/>
            <person name="Kuo A."/>
            <person name="Thoen E."/>
            <person name="Andreopoulos B."/>
            <person name="Lu D."/>
            <person name="Skrede I."/>
            <person name="Drula E."/>
            <person name="Henrissat B."/>
            <person name="Morin E."/>
            <person name="Kohler A."/>
            <person name="Barry K."/>
            <person name="LaButti K."/>
            <person name="Morin E."/>
            <person name="Salamov A."/>
            <person name="Lipzen A."/>
            <person name="Mereny Z."/>
            <person name="Hegedus B."/>
            <person name="Baldrian P."/>
            <person name="Stursova M."/>
            <person name="Weitz H."/>
            <person name="Taylor A."/>
            <person name="Grigoriev I.V."/>
            <person name="Nagy L.G."/>
            <person name="Martin F."/>
            <person name="Kauserud H."/>
        </authorList>
    </citation>
    <scope>NUCLEOTIDE SEQUENCE</scope>
    <source>
        <strain evidence="2">9144</strain>
    </source>
</reference>
<feature type="compositionally biased region" description="Acidic residues" evidence="1">
    <location>
        <begin position="27"/>
        <end position="36"/>
    </location>
</feature>